<feature type="coiled-coil region" evidence="3">
    <location>
        <begin position="337"/>
        <end position="364"/>
    </location>
</feature>
<reference evidence="4" key="1">
    <citation type="submission" date="2021-05" db="EMBL/GenBank/DDBJ databases">
        <authorList>
            <person name="Tanabe Y."/>
        </authorList>
    </citation>
    <scope>NUCLEOTIDE SEQUENCE</scope>
    <source>
        <strain evidence="4">BOTRYCO-1</strain>
    </source>
</reference>
<comment type="similarity">
    <text evidence="1 2">Belongs to the TelA family.</text>
</comment>
<reference evidence="4" key="2">
    <citation type="journal article" date="2023" name="ISME Commun">
        <title>Characterization of a bloom-associated alphaproteobacterial lineage, 'Candidatus Phycosocius': insights into freshwater algal-bacterial interactions.</title>
        <authorList>
            <person name="Tanabe Y."/>
            <person name="Yamaguchi H."/>
            <person name="Yoshida M."/>
            <person name="Kai A."/>
            <person name="Okazaki Y."/>
        </authorList>
    </citation>
    <scope>NUCLEOTIDE SEQUENCE</scope>
    <source>
        <strain evidence="4">BOTRYCO-1</strain>
    </source>
</reference>
<evidence type="ECO:0000256" key="1">
    <source>
        <dbReference type="ARBA" id="ARBA00005541"/>
    </source>
</evidence>
<gene>
    <name evidence="4" type="ORF">PsB1_1983</name>
</gene>
<dbReference type="Proteomes" id="UP001161064">
    <property type="component" value="Unassembled WGS sequence"/>
</dbReference>
<evidence type="ECO:0000313" key="4">
    <source>
        <dbReference type="EMBL" id="GIU67829.1"/>
    </source>
</evidence>
<evidence type="ECO:0000313" key="5">
    <source>
        <dbReference type="Proteomes" id="UP001161064"/>
    </source>
</evidence>
<proteinExistence type="inferred from homology"/>
<dbReference type="PIRSF" id="PIRSF026508">
    <property type="entry name" value="TelA"/>
    <property type="match status" value="1"/>
</dbReference>
<evidence type="ECO:0000256" key="2">
    <source>
        <dbReference type="PIRNR" id="PIRNR026508"/>
    </source>
</evidence>
<dbReference type="InterPro" id="IPR008863">
    <property type="entry name" value="Toxic_anion-R_TelA"/>
</dbReference>
<evidence type="ECO:0000256" key="3">
    <source>
        <dbReference type="SAM" id="Coils"/>
    </source>
</evidence>
<protein>
    <submittedName>
        <fullName evidence="4">TelA-like protein</fullName>
    </submittedName>
</protein>
<dbReference type="PANTHER" id="PTHR38432">
    <property type="entry name" value="TELA-LIKE PROTEIN SAOUHSC_01408"/>
    <property type="match status" value="1"/>
</dbReference>
<dbReference type="EMBL" id="BPFZ01000014">
    <property type="protein sequence ID" value="GIU67829.1"/>
    <property type="molecule type" value="Genomic_DNA"/>
</dbReference>
<keyword evidence="3" id="KW-0175">Coiled coil</keyword>
<comment type="caution">
    <text evidence="4">The sequence shown here is derived from an EMBL/GenBank/DDBJ whole genome shotgun (WGS) entry which is preliminary data.</text>
</comment>
<dbReference type="Pfam" id="PF05816">
    <property type="entry name" value="TelA"/>
    <property type="match status" value="1"/>
</dbReference>
<sequence length="368" mass="40844">MSDEGNTTGSTTTETLQAAAVLPEIKVETKELNRIRGQLSLDDRASIATFGDNAQRNVVAYADRILAQTQNRELGDTGRLLTDIIAKAKGLDPAAMQKKGFLGKLFGGARAEVEKFKGKFEDVASQIDAIGIQLEKRKDGLRRDIAVMDDLHEQTAASIAQLSAYIEAGEAFAAEIKATRLPELKTIADEALLTGDGMIEAQEYRDAQQAMERLEKRIFYLKQARQIGIQQLPQIRIVQAGDETLVESLQASTRLTIPLWKQKMVLLLGLRRQEDALAMQKAVTDATNEMLRQTSSMMKEQAIGIEEQSQRGIVDLETLEQANRDLIDTIAGVLSTQEEGRQKRAMVEKRMDEMTQELRKALVQGRVT</sequence>
<accession>A0ABQ4PXL9</accession>
<dbReference type="RefSeq" id="WP_284360997.1">
    <property type="nucleotide sequence ID" value="NZ_BPFZ01000014.1"/>
</dbReference>
<keyword evidence="5" id="KW-1185">Reference proteome</keyword>
<organism evidence="4 5">
    <name type="scientific">Candidatus Phycosocius spiralis</name>
    <dbReference type="NCBI Taxonomy" id="2815099"/>
    <lineage>
        <taxon>Bacteria</taxon>
        <taxon>Pseudomonadati</taxon>
        <taxon>Pseudomonadota</taxon>
        <taxon>Alphaproteobacteria</taxon>
        <taxon>Caulobacterales</taxon>
        <taxon>Caulobacterales incertae sedis</taxon>
        <taxon>Candidatus Phycosocius</taxon>
    </lineage>
</organism>
<dbReference type="PANTHER" id="PTHR38432:SF1">
    <property type="entry name" value="TELA-LIKE PROTEIN SAOUHSC_01408"/>
    <property type="match status" value="1"/>
</dbReference>
<name>A0ABQ4PXL9_9PROT</name>